<proteinExistence type="predicted"/>
<dbReference type="RefSeq" id="WP_003612272.1">
    <property type="nucleotide sequence ID" value="NZ_ADVE02000001.1"/>
</dbReference>
<dbReference type="InterPro" id="IPR036567">
    <property type="entry name" value="RHF-like"/>
</dbReference>
<dbReference type="Pfam" id="PF02482">
    <property type="entry name" value="Ribosomal_S30AE"/>
    <property type="match status" value="1"/>
</dbReference>
<dbReference type="InterPro" id="IPR002059">
    <property type="entry name" value="CSP_DNA-bd"/>
</dbReference>
<evidence type="ECO:0000256" key="1">
    <source>
        <dbReference type="SAM" id="MobiDB-lite"/>
    </source>
</evidence>
<dbReference type="AlphaFoldDB" id="A0A2D2D5W1"/>
<dbReference type="EMBL" id="CP023737">
    <property type="protein sequence ID" value="ATQ70356.1"/>
    <property type="molecule type" value="Genomic_DNA"/>
</dbReference>
<dbReference type="STRING" id="595536.GCA_000178815_02762"/>
<dbReference type="SUPFAM" id="SSF69754">
    <property type="entry name" value="Ribosome binding protein Y (YfiA homologue)"/>
    <property type="match status" value="1"/>
</dbReference>
<dbReference type="Pfam" id="PF00313">
    <property type="entry name" value="CSD"/>
    <property type="match status" value="1"/>
</dbReference>
<dbReference type="GO" id="GO:0003677">
    <property type="term" value="F:DNA binding"/>
    <property type="evidence" value="ECO:0007669"/>
    <property type="project" value="UniProtKB-KW"/>
</dbReference>
<evidence type="ECO:0000313" key="3">
    <source>
        <dbReference type="EMBL" id="ATQ70356.1"/>
    </source>
</evidence>
<sequence length="188" mass="21436">MQTTPEIDFQGLEATPQMRARIERHIDQLETRCGRVTACRVVVKAPGGRHRTGGLYEVNIRLALPDGREAVVERTPPEDERFQDFDFALDDAFKRARRRLQDQVRRMEGRVKQHVEPAAGVVRRLMREDGYGFLEGSDGRELYFHRNSVEGDGFDRLDLGARVIYREEEADDGPQACAVKPQGERAPS</sequence>
<organism evidence="3 4">
    <name type="scientific">Methylosinus trichosporium (strain ATCC 35070 / NCIMB 11131 / UNIQEM 75 / OB3b)</name>
    <dbReference type="NCBI Taxonomy" id="595536"/>
    <lineage>
        <taxon>Bacteria</taxon>
        <taxon>Pseudomonadati</taxon>
        <taxon>Pseudomonadota</taxon>
        <taxon>Alphaproteobacteria</taxon>
        <taxon>Hyphomicrobiales</taxon>
        <taxon>Methylocystaceae</taxon>
        <taxon>Methylosinus</taxon>
    </lineage>
</organism>
<keyword evidence="4" id="KW-1185">Reference proteome</keyword>
<dbReference type="SUPFAM" id="SSF50249">
    <property type="entry name" value="Nucleic acid-binding proteins"/>
    <property type="match status" value="1"/>
</dbReference>
<dbReference type="InterPro" id="IPR003489">
    <property type="entry name" value="RHF/RaiA"/>
</dbReference>
<feature type="domain" description="CSD" evidence="2">
    <location>
        <begin position="117"/>
        <end position="181"/>
    </location>
</feature>
<dbReference type="InterPro" id="IPR011129">
    <property type="entry name" value="CSD"/>
</dbReference>
<accession>A0A2D2D5W1</accession>
<dbReference type="SMART" id="SM00357">
    <property type="entry name" value="CSP"/>
    <property type="match status" value="1"/>
</dbReference>
<gene>
    <name evidence="3" type="ORF">CQW49_12020</name>
</gene>
<evidence type="ECO:0000313" key="4">
    <source>
        <dbReference type="Proteomes" id="UP000230709"/>
    </source>
</evidence>
<dbReference type="Gene3D" id="2.40.50.140">
    <property type="entry name" value="Nucleic acid-binding proteins"/>
    <property type="match status" value="1"/>
</dbReference>
<keyword evidence="3" id="KW-0238">DNA-binding</keyword>
<dbReference type="GO" id="GO:0005829">
    <property type="term" value="C:cytosol"/>
    <property type="evidence" value="ECO:0007669"/>
    <property type="project" value="UniProtKB-ARBA"/>
</dbReference>
<feature type="region of interest" description="Disordered" evidence="1">
    <location>
        <begin position="168"/>
        <end position="188"/>
    </location>
</feature>
<dbReference type="PROSITE" id="PS51857">
    <property type="entry name" value="CSD_2"/>
    <property type="match status" value="1"/>
</dbReference>
<protein>
    <submittedName>
        <fullName evidence="3">DNA-binding protein</fullName>
    </submittedName>
</protein>
<dbReference type="KEGG" id="mtw:CQW49_12020"/>
<dbReference type="Proteomes" id="UP000230709">
    <property type="component" value="Chromosome"/>
</dbReference>
<dbReference type="Gene3D" id="3.30.160.100">
    <property type="entry name" value="Ribosome hibernation promotion factor-like"/>
    <property type="match status" value="1"/>
</dbReference>
<evidence type="ECO:0000259" key="2">
    <source>
        <dbReference type="PROSITE" id="PS51857"/>
    </source>
</evidence>
<reference evidence="4" key="1">
    <citation type="submission" date="2017-10" db="EMBL/GenBank/DDBJ databases">
        <title>Completed PacBio SMRT sequence of Methylosinus trichosporium OB3b reveals presence of a third large plasmid.</title>
        <authorList>
            <person name="Charles T.C."/>
            <person name="Lynch M.D.J."/>
            <person name="Heil J.R."/>
            <person name="Cheng J."/>
        </authorList>
    </citation>
    <scope>NUCLEOTIDE SEQUENCE [LARGE SCALE GENOMIC DNA]</scope>
    <source>
        <strain evidence="4">OB3b</strain>
    </source>
</reference>
<name>A0A2D2D5W1_METT3</name>
<dbReference type="InterPro" id="IPR012340">
    <property type="entry name" value="NA-bd_OB-fold"/>
</dbReference>